<dbReference type="GO" id="GO:0003676">
    <property type="term" value="F:nucleic acid binding"/>
    <property type="evidence" value="ECO:0007669"/>
    <property type="project" value="InterPro"/>
</dbReference>
<name>A0A7E6F9A0_9MOLL</name>
<dbReference type="InterPro" id="IPR013087">
    <property type="entry name" value="Znf_C2H2_type"/>
</dbReference>
<gene>
    <name evidence="3" type="primary">LOC115218525</name>
</gene>
<protein>
    <submittedName>
        <fullName evidence="3">Zinc finger protein 346-like</fullName>
    </submittedName>
</protein>
<organism evidence="2 3">
    <name type="scientific">Octopus sinensis</name>
    <name type="common">East Asian common octopus</name>
    <dbReference type="NCBI Taxonomy" id="2607531"/>
    <lineage>
        <taxon>Eukaryota</taxon>
        <taxon>Metazoa</taxon>
        <taxon>Spiralia</taxon>
        <taxon>Lophotrochozoa</taxon>
        <taxon>Mollusca</taxon>
        <taxon>Cephalopoda</taxon>
        <taxon>Coleoidea</taxon>
        <taxon>Octopodiformes</taxon>
        <taxon>Octopoda</taxon>
        <taxon>Incirrata</taxon>
        <taxon>Octopodidae</taxon>
        <taxon>Octopus</taxon>
    </lineage>
</organism>
<accession>A0A7E6F9A0</accession>
<evidence type="ECO:0000313" key="2">
    <source>
        <dbReference type="Proteomes" id="UP000515154"/>
    </source>
</evidence>
<dbReference type="KEGG" id="osn:115218525"/>
<reference evidence="3" key="1">
    <citation type="submission" date="2025-08" db="UniProtKB">
        <authorList>
            <consortium name="RefSeq"/>
        </authorList>
    </citation>
    <scope>IDENTIFICATION</scope>
</reference>
<feature type="domain" description="C2H2-type" evidence="1">
    <location>
        <begin position="217"/>
        <end position="239"/>
    </location>
</feature>
<dbReference type="SUPFAM" id="SSF57667">
    <property type="entry name" value="beta-beta-alpha zinc fingers"/>
    <property type="match status" value="6"/>
</dbReference>
<dbReference type="SMART" id="SM00355">
    <property type="entry name" value="ZnF_C2H2"/>
    <property type="match status" value="6"/>
</dbReference>
<dbReference type="PANTHER" id="PTHR46786">
    <property type="entry name" value="ZINC FINGER MATRIN-TYPE PROTEIN 3"/>
    <property type="match status" value="1"/>
</dbReference>
<dbReference type="Proteomes" id="UP000515154">
    <property type="component" value="Linkage group LG13"/>
</dbReference>
<dbReference type="Pfam" id="PF12874">
    <property type="entry name" value="zf-met"/>
    <property type="match status" value="6"/>
</dbReference>
<dbReference type="PROSITE" id="PS00028">
    <property type="entry name" value="ZINC_FINGER_C2H2_1"/>
    <property type="match status" value="3"/>
</dbReference>
<sequence length="391" mass="43474">MLNILETDSTRIKTSYNCNNDQENTKYKENVLSICSDMSNLKISSSEDENISFSDKCVVCDVVLTSEANAKQHFEGRKHQKKVQSQSEPIFPNRTPENSFVDCHTPVNLPVNNEYKCVVCEVAFTSSVIAKQHFEGKRHQKNVLSQPIAAVSNSPPDNYSQGFHTQENGPEINKDECKLCDVKFTSPSQAADHLKGKMHQKNFNTMSAFRANIKLECDTCGVVFSGIVDFKAHFAGRKHQRAIENRTTLPKLIAESASPQKPFSVAAEASQVEDKCKICDVVFTSAVTAKQHFEGWKHLKKLSAESVNSKTTFESSPGFSSPTDIPSKYPNKCDVCNVVLTSAANATEHMQGKNHLKNVNLKTISNGSIHHSTDNEFNINNNCNKSYSKNI</sequence>
<dbReference type="Gene3D" id="3.30.160.60">
    <property type="entry name" value="Classic Zinc Finger"/>
    <property type="match status" value="6"/>
</dbReference>
<dbReference type="InterPro" id="IPR052644">
    <property type="entry name" value="ZMAT3"/>
</dbReference>
<feature type="domain" description="C2H2-type" evidence="1">
    <location>
        <begin position="117"/>
        <end position="139"/>
    </location>
</feature>
<dbReference type="PANTHER" id="PTHR46786:SF1">
    <property type="entry name" value="ZINC FINGER MATRIN-TYPE PROTEIN 3"/>
    <property type="match status" value="1"/>
</dbReference>
<evidence type="ECO:0000313" key="3">
    <source>
        <dbReference type="RefSeq" id="XP_036364334.1"/>
    </source>
</evidence>
<dbReference type="InterPro" id="IPR036236">
    <property type="entry name" value="Znf_C2H2_sf"/>
</dbReference>
<dbReference type="SMART" id="SM00451">
    <property type="entry name" value="ZnF_U1"/>
    <property type="match status" value="6"/>
</dbReference>
<dbReference type="InterPro" id="IPR003604">
    <property type="entry name" value="Matrin/U1-like-C_Znf_C2H2"/>
</dbReference>
<proteinExistence type="predicted"/>
<dbReference type="GO" id="GO:0008270">
    <property type="term" value="F:zinc ion binding"/>
    <property type="evidence" value="ECO:0007669"/>
    <property type="project" value="InterPro"/>
</dbReference>
<keyword evidence="2" id="KW-1185">Reference proteome</keyword>
<feature type="domain" description="C2H2-type" evidence="1">
    <location>
        <begin position="177"/>
        <end position="199"/>
    </location>
</feature>
<dbReference type="RefSeq" id="XP_036364334.1">
    <property type="nucleotide sequence ID" value="XM_036508441.1"/>
</dbReference>
<evidence type="ECO:0000259" key="1">
    <source>
        <dbReference type="PROSITE" id="PS00028"/>
    </source>
</evidence>
<dbReference type="AlphaFoldDB" id="A0A7E6F9A0"/>